<comment type="cofactor">
    <cofactor evidence="1">
        <name>Mg(2+)</name>
        <dbReference type="ChEBI" id="CHEBI:18420"/>
    </cofactor>
</comment>
<dbReference type="Gene3D" id="2.40.50.140">
    <property type="entry name" value="Nucleic acid-binding proteins"/>
    <property type="match status" value="1"/>
</dbReference>
<dbReference type="InterPro" id="IPR003029">
    <property type="entry name" value="S1_domain"/>
</dbReference>
<evidence type="ECO:0000313" key="7">
    <source>
        <dbReference type="EMBL" id="KAB8134734.1"/>
    </source>
</evidence>
<evidence type="ECO:0000256" key="1">
    <source>
        <dbReference type="ARBA" id="ARBA00001946"/>
    </source>
</evidence>
<dbReference type="GO" id="GO:0016787">
    <property type="term" value="F:hydrolase activity"/>
    <property type="evidence" value="ECO:0007669"/>
    <property type="project" value="UniProtKB-KW"/>
</dbReference>
<evidence type="ECO:0000256" key="4">
    <source>
        <dbReference type="ARBA" id="ARBA00022842"/>
    </source>
</evidence>
<dbReference type="PANTHER" id="PTHR30001">
    <property type="entry name" value="RIBONUCLEASE"/>
    <property type="match status" value="1"/>
</dbReference>
<dbReference type="GO" id="GO:0003723">
    <property type="term" value="F:RNA binding"/>
    <property type="evidence" value="ECO:0007669"/>
    <property type="project" value="UniProtKB-KW"/>
</dbReference>
<gene>
    <name evidence="7" type="ORF">F9U64_11400</name>
</gene>
<evidence type="ECO:0000313" key="8">
    <source>
        <dbReference type="Proteomes" id="UP000480246"/>
    </source>
</evidence>
<dbReference type="GO" id="GO:0004540">
    <property type="term" value="F:RNA nuclease activity"/>
    <property type="evidence" value="ECO:0007669"/>
    <property type="project" value="InterPro"/>
</dbReference>
<dbReference type="SUPFAM" id="SSF50249">
    <property type="entry name" value="Nucleic acid-binding proteins"/>
    <property type="match status" value="1"/>
</dbReference>
<dbReference type="RefSeq" id="WP_153403460.1">
    <property type="nucleotide sequence ID" value="NZ_ML762430.1"/>
</dbReference>
<dbReference type="Proteomes" id="UP000480246">
    <property type="component" value="Unassembled WGS sequence"/>
</dbReference>
<accession>A0A7C8KQ30</accession>
<keyword evidence="3" id="KW-0378">Hydrolase</keyword>
<dbReference type="GO" id="GO:0005737">
    <property type="term" value="C:cytoplasm"/>
    <property type="evidence" value="ECO:0007669"/>
    <property type="project" value="TreeGrafter"/>
</dbReference>
<dbReference type="AlphaFoldDB" id="A0A7C8KQ30"/>
<keyword evidence="8" id="KW-1185">Reference proteome</keyword>
<evidence type="ECO:0000256" key="5">
    <source>
        <dbReference type="ARBA" id="ARBA00022884"/>
    </source>
</evidence>
<sequence>MCKLLFQTRLTEKIGIYQAENQVRDIQLDRDTNHARVGSIFLGKVRNIDRSIEAAFIEIEKDIVGFLPKSEYPFKDKFGSALTDGASVIVQVIKEAYQDKGPRLTANITFPGASMVYLPYSAFLACSKKLSEQQREKMEGLLKPLLEDQEGLIIRTQSVDLADEVIISQLEQLRKQFATLVHNAKSKKAPFPLLTTSQVPDQMINQYQSKKLTEIIFDQMEVMRQMQQKYPDLAEVMSYSQMPVPDNQKTVDQLLEEAVHPTVRTKEGIAITIEQTEGLTVIDVDSSQFQSRQNKRITLYQINQKAVRPIAAEIQKRNLSGIILIDFLKMKKKEEHQHILQLLRKELLKDPIRTEVYGFTKLGLVEMTRKREHVGLLQLMTERATTASAERTMESYAYQFERELDRWNHTKTEAIIVACSQEFDKLLQEKVYPNVREQVTLDVYKMIDHSISNYQIVRSGSWELIHEYMEQHSALVIDKVL</sequence>
<dbReference type="PROSITE" id="PS50126">
    <property type="entry name" value="S1"/>
    <property type="match status" value="1"/>
</dbReference>
<dbReference type="InterPro" id="IPR004659">
    <property type="entry name" value="RNase_E/G"/>
</dbReference>
<reference evidence="7 8" key="1">
    <citation type="submission" date="2019-10" db="EMBL/GenBank/DDBJ databases">
        <title>Gracilibacillus sp. nov. isolated from rice seeds.</title>
        <authorList>
            <person name="He S."/>
        </authorList>
    </citation>
    <scope>NUCLEOTIDE SEQUENCE [LARGE SCALE GENOMIC DNA]</scope>
    <source>
        <strain evidence="7 8">TD8</strain>
    </source>
</reference>
<evidence type="ECO:0000259" key="6">
    <source>
        <dbReference type="PROSITE" id="PS50126"/>
    </source>
</evidence>
<dbReference type="OrthoDB" id="9804278at2"/>
<dbReference type="GO" id="GO:0046872">
    <property type="term" value="F:metal ion binding"/>
    <property type="evidence" value="ECO:0007669"/>
    <property type="project" value="UniProtKB-KW"/>
</dbReference>
<feature type="domain" description="S1 motif" evidence="6">
    <location>
        <begin position="38"/>
        <end position="107"/>
    </location>
</feature>
<dbReference type="InterPro" id="IPR019307">
    <property type="entry name" value="RNA-bd_AU-1/RNase_E/G"/>
</dbReference>
<proteinExistence type="predicted"/>
<keyword evidence="4" id="KW-0460">Magnesium</keyword>
<dbReference type="InterPro" id="IPR012340">
    <property type="entry name" value="NA-bd_OB-fold"/>
</dbReference>
<dbReference type="CDD" id="cd04453">
    <property type="entry name" value="S1_RNase_E"/>
    <property type="match status" value="1"/>
</dbReference>
<dbReference type="Pfam" id="PF10150">
    <property type="entry name" value="RNase_E_G"/>
    <property type="match status" value="1"/>
</dbReference>
<dbReference type="SMART" id="SM00316">
    <property type="entry name" value="S1"/>
    <property type="match status" value="1"/>
</dbReference>
<evidence type="ECO:0000256" key="3">
    <source>
        <dbReference type="ARBA" id="ARBA00022801"/>
    </source>
</evidence>
<dbReference type="PANTHER" id="PTHR30001:SF0">
    <property type="entry name" value="RIBONUCLEASE G"/>
    <property type="match status" value="1"/>
</dbReference>
<dbReference type="GO" id="GO:0006364">
    <property type="term" value="P:rRNA processing"/>
    <property type="evidence" value="ECO:0007669"/>
    <property type="project" value="TreeGrafter"/>
</dbReference>
<evidence type="ECO:0000256" key="2">
    <source>
        <dbReference type="ARBA" id="ARBA00022723"/>
    </source>
</evidence>
<organism evidence="7 8">
    <name type="scientific">Gracilibacillus oryzae</name>
    <dbReference type="NCBI Taxonomy" id="1672701"/>
    <lineage>
        <taxon>Bacteria</taxon>
        <taxon>Bacillati</taxon>
        <taxon>Bacillota</taxon>
        <taxon>Bacilli</taxon>
        <taxon>Bacillales</taxon>
        <taxon>Bacillaceae</taxon>
        <taxon>Gracilibacillus</taxon>
    </lineage>
</organism>
<protein>
    <recommendedName>
        <fullName evidence="6">S1 motif domain-containing protein</fullName>
    </recommendedName>
</protein>
<comment type="caution">
    <text evidence="7">The sequence shown here is derived from an EMBL/GenBank/DDBJ whole genome shotgun (WGS) entry which is preliminary data.</text>
</comment>
<name>A0A7C8KQ30_9BACI</name>
<dbReference type="EMBL" id="WEID01000054">
    <property type="protein sequence ID" value="KAB8134734.1"/>
    <property type="molecule type" value="Genomic_DNA"/>
</dbReference>
<keyword evidence="2" id="KW-0479">Metal-binding</keyword>
<keyword evidence="5" id="KW-0694">RNA-binding</keyword>